<gene>
    <name evidence="1" type="ORF">S01H1_51945</name>
</gene>
<proteinExistence type="predicted"/>
<organism evidence="1">
    <name type="scientific">marine sediment metagenome</name>
    <dbReference type="NCBI Taxonomy" id="412755"/>
    <lineage>
        <taxon>unclassified sequences</taxon>
        <taxon>metagenomes</taxon>
        <taxon>ecological metagenomes</taxon>
    </lineage>
</organism>
<accession>X0WQN3</accession>
<dbReference type="EMBL" id="BARS01033555">
    <property type="protein sequence ID" value="GAG26848.1"/>
    <property type="molecule type" value="Genomic_DNA"/>
</dbReference>
<comment type="caution">
    <text evidence="1">The sequence shown here is derived from an EMBL/GenBank/DDBJ whole genome shotgun (WGS) entry which is preliminary data.</text>
</comment>
<sequence length="84" mass="9679">MSNINTSFSYIIAPDNDYVALPECIHKTLKLLFNNGYLSIKPLEVTSRYVKNGNNEDVYNISMSFDDEDKALFEYNCPKVFIDN</sequence>
<name>X0WQN3_9ZZZZ</name>
<dbReference type="AlphaFoldDB" id="X0WQN3"/>
<protein>
    <submittedName>
        <fullName evidence="1">Uncharacterized protein</fullName>
    </submittedName>
</protein>
<reference evidence="1" key="1">
    <citation type="journal article" date="2014" name="Front. Microbiol.">
        <title>High frequency of phylogenetically diverse reductive dehalogenase-homologous genes in deep subseafloor sedimentary metagenomes.</title>
        <authorList>
            <person name="Kawai M."/>
            <person name="Futagami T."/>
            <person name="Toyoda A."/>
            <person name="Takaki Y."/>
            <person name="Nishi S."/>
            <person name="Hori S."/>
            <person name="Arai W."/>
            <person name="Tsubouchi T."/>
            <person name="Morono Y."/>
            <person name="Uchiyama I."/>
            <person name="Ito T."/>
            <person name="Fujiyama A."/>
            <person name="Inagaki F."/>
            <person name="Takami H."/>
        </authorList>
    </citation>
    <scope>NUCLEOTIDE SEQUENCE</scope>
    <source>
        <strain evidence="1">Expedition CK06-06</strain>
    </source>
</reference>
<evidence type="ECO:0000313" key="1">
    <source>
        <dbReference type="EMBL" id="GAG26848.1"/>
    </source>
</evidence>